<dbReference type="PANTHER" id="PTHR16983">
    <property type="entry name" value="UPAR/LY6 DOMAIN-CONTAINING PROTEIN"/>
    <property type="match status" value="1"/>
</dbReference>
<keyword evidence="5" id="KW-0732">Signal</keyword>
<evidence type="ECO:0000256" key="7">
    <source>
        <dbReference type="ARBA" id="ARBA00023157"/>
    </source>
</evidence>
<dbReference type="SMART" id="SM00134">
    <property type="entry name" value="LU"/>
    <property type="match status" value="1"/>
</dbReference>
<feature type="domain" description="UPAR/Ly6" evidence="9">
    <location>
        <begin position="8"/>
        <end position="90"/>
    </location>
</feature>
<keyword evidence="7" id="KW-1015">Disulfide bond</keyword>
<evidence type="ECO:0000256" key="6">
    <source>
        <dbReference type="ARBA" id="ARBA00023136"/>
    </source>
</evidence>
<keyword evidence="8" id="KW-0325">Glycoprotein</keyword>
<evidence type="ECO:0000256" key="4">
    <source>
        <dbReference type="ARBA" id="ARBA00022525"/>
    </source>
</evidence>
<dbReference type="RefSeq" id="XP_015277305.1">
    <property type="nucleotide sequence ID" value="XM_015421819.1"/>
</dbReference>
<dbReference type="GeneID" id="107119355"/>
<evidence type="ECO:0000313" key="11">
    <source>
        <dbReference type="RefSeq" id="XP_015277305.1"/>
    </source>
</evidence>
<dbReference type="Gene3D" id="2.10.60.10">
    <property type="entry name" value="CD59"/>
    <property type="match status" value="1"/>
</dbReference>
<dbReference type="InterPro" id="IPR016054">
    <property type="entry name" value="LY6_UPA_recep-like"/>
</dbReference>
<evidence type="ECO:0000256" key="2">
    <source>
        <dbReference type="ARBA" id="ARBA00004613"/>
    </source>
</evidence>
<keyword evidence="3" id="KW-1003">Cell membrane</keyword>
<reference evidence="11" key="1">
    <citation type="submission" date="2025-08" db="UniProtKB">
        <authorList>
            <consortium name="RefSeq"/>
        </authorList>
    </citation>
    <scope>IDENTIFICATION</scope>
</reference>
<dbReference type="InterPro" id="IPR051110">
    <property type="entry name" value="Ly-6/neurotoxin-like_GPI-ap"/>
</dbReference>
<evidence type="ECO:0000313" key="10">
    <source>
        <dbReference type="Proteomes" id="UP000694871"/>
    </source>
</evidence>
<keyword evidence="4" id="KW-0964">Secreted</keyword>
<evidence type="ECO:0000256" key="5">
    <source>
        <dbReference type="ARBA" id="ARBA00022729"/>
    </source>
</evidence>
<keyword evidence="10" id="KW-1185">Reference proteome</keyword>
<dbReference type="PANTHER" id="PTHR16983:SF1">
    <property type="entry name" value="PROSTATE STEM CELL ANTIGEN"/>
    <property type="match status" value="1"/>
</dbReference>
<keyword evidence="6" id="KW-0472">Membrane</keyword>
<sequence>SSLSAGSLKCYTCTLQVSNAKCQRETDCDGNAKACRTDMLRAVGLLSVITKECSLSCEGVYKDYTVAKRNISCCDADLCNRSGARGFGMSHAKVAWAVGTSLALTFLRSGP</sequence>
<feature type="non-terminal residue" evidence="11">
    <location>
        <position position="1"/>
    </location>
</feature>
<dbReference type="Proteomes" id="UP000694871">
    <property type="component" value="Unplaced"/>
</dbReference>
<proteinExistence type="predicted"/>
<evidence type="ECO:0000256" key="1">
    <source>
        <dbReference type="ARBA" id="ARBA00004236"/>
    </source>
</evidence>
<gene>
    <name evidence="11" type="primary">LOC107119355</name>
</gene>
<accession>A0ABM1KUB8</accession>
<dbReference type="CDD" id="cd23573">
    <property type="entry name" value="TFP_LU_ECD_PSCA"/>
    <property type="match status" value="1"/>
</dbReference>
<organism evidence="10 11">
    <name type="scientific">Gekko japonicus</name>
    <name type="common">Schlegel's Japanese gecko</name>
    <dbReference type="NCBI Taxonomy" id="146911"/>
    <lineage>
        <taxon>Eukaryota</taxon>
        <taxon>Metazoa</taxon>
        <taxon>Chordata</taxon>
        <taxon>Craniata</taxon>
        <taxon>Vertebrata</taxon>
        <taxon>Euteleostomi</taxon>
        <taxon>Lepidosauria</taxon>
        <taxon>Squamata</taxon>
        <taxon>Bifurcata</taxon>
        <taxon>Gekkota</taxon>
        <taxon>Gekkonidae</taxon>
        <taxon>Gekkoninae</taxon>
        <taxon>Gekko</taxon>
    </lineage>
</organism>
<evidence type="ECO:0000259" key="9">
    <source>
        <dbReference type="SMART" id="SM00134"/>
    </source>
</evidence>
<evidence type="ECO:0000256" key="3">
    <source>
        <dbReference type="ARBA" id="ARBA00022475"/>
    </source>
</evidence>
<evidence type="ECO:0000256" key="8">
    <source>
        <dbReference type="ARBA" id="ARBA00023180"/>
    </source>
</evidence>
<dbReference type="InterPro" id="IPR035076">
    <property type="entry name" value="Toxin/TOLIP"/>
</dbReference>
<dbReference type="Pfam" id="PF00087">
    <property type="entry name" value="Toxin_TOLIP"/>
    <property type="match status" value="1"/>
</dbReference>
<dbReference type="SUPFAM" id="SSF57302">
    <property type="entry name" value="Snake toxin-like"/>
    <property type="match status" value="1"/>
</dbReference>
<dbReference type="InterPro" id="IPR045860">
    <property type="entry name" value="Snake_toxin-like_sf"/>
</dbReference>
<comment type="subcellular location">
    <subcellularLocation>
        <location evidence="1">Cell membrane</location>
    </subcellularLocation>
    <subcellularLocation>
        <location evidence="2">Secreted</location>
    </subcellularLocation>
</comment>
<protein>
    <submittedName>
        <fullName evidence="11">Prostate stem cell antigen-like</fullName>
    </submittedName>
</protein>
<name>A0ABM1KUB8_GEKJA</name>